<proteinExistence type="predicted"/>
<keyword evidence="2" id="KW-1185">Reference proteome</keyword>
<dbReference type="EMBL" id="CAVMJV010000024">
    <property type="protein sequence ID" value="CAK5073560.1"/>
    <property type="molecule type" value="Genomic_DNA"/>
</dbReference>
<comment type="caution">
    <text evidence="1">The sequence shown here is derived from an EMBL/GenBank/DDBJ whole genome shotgun (WGS) entry which is preliminary data.</text>
</comment>
<evidence type="ECO:0000313" key="1">
    <source>
        <dbReference type="EMBL" id="CAK5073560.1"/>
    </source>
</evidence>
<name>A0ACB0Z3S9_MELEN</name>
<accession>A0ACB0Z3S9</accession>
<evidence type="ECO:0000313" key="2">
    <source>
        <dbReference type="Proteomes" id="UP001497535"/>
    </source>
</evidence>
<gene>
    <name evidence="1" type="ORF">MENTE1834_LOCUS20244</name>
</gene>
<dbReference type="Proteomes" id="UP001497535">
    <property type="component" value="Unassembled WGS sequence"/>
</dbReference>
<organism evidence="1 2">
    <name type="scientific">Meloidogyne enterolobii</name>
    <name type="common">Root-knot nematode worm</name>
    <name type="synonym">Meloidogyne mayaguensis</name>
    <dbReference type="NCBI Taxonomy" id="390850"/>
    <lineage>
        <taxon>Eukaryota</taxon>
        <taxon>Metazoa</taxon>
        <taxon>Ecdysozoa</taxon>
        <taxon>Nematoda</taxon>
        <taxon>Chromadorea</taxon>
        <taxon>Rhabditida</taxon>
        <taxon>Tylenchina</taxon>
        <taxon>Tylenchomorpha</taxon>
        <taxon>Tylenchoidea</taxon>
        <taxon>Meloidogynidae</taxon>
        <taxon>Meloidogyninae</taxon>
        <taxon>Meloidogyne</taxon>
    </lineage>
</organism>
<reference evidence="1" key="1">
    <citation type="submission" date="2023-11" db="EMBL/GenBank/DDBJ databases">
        <authorList>
            <person name="Poullet M."/>
        </authorList>
    </citation>
    <scope>NUCLEOTIDE SEQUENCE</scope>
    <source>
        <strain evidence="1">E1834</strain>
    </source>
</reference>
<protein>
    <submittedName>
        <fullName evidence="1">Uncharacterized protein</fullName>
    </submittedName>
</protein>
<sequence length="83" mass="9451">MPGTGLDPCSETGSGSRSRIGTAKIKNPFTCCEVFKEFISSEFLVFGIQYKDLLVNIIIRGRTLLEFISSFPWKRVQLFFFFS</sequence>